<dbReference type="GO" id="GO:0006508">
    <property type="term" value="P:proteolysis"/>
    <property type="evidence" value="ECO:0007669"/>
    <property type="project" value="UniProtKB-KW"/>
</dbReference>
<protein>
    <submittedName>
        <fullName evidence="6">Putative intracellular protease/amidase</fullName>
    </submittedName>
</protein>
<keyword evidence="6" id="KW-0645">Protease</keyword>
<organism evidence="6 7">
    <name type="scientific">Aquimarina spongiae</name>
    <dbReference type="NCBI Taxonomy" id="570521"/>
    <lineage>
        <taxon>Bacteria</taxon>
        <taxon>Pseudomonadati</taxon>
        <taxon>Bacteroidota</taxon>
        <taxon>Flavobacteriia</taxon>
        <taxon>Flavobacteriales</taxon>
        <taxon>Flavobacteriaceae</taxon>
        <taxon>Aquimarina</taxon>
    </lineage>
</organism>
<dbReference type="PROSITE" id="PS51257">
    <property type="entry name" value="PROKAR_LIPOPROTEIN"/>
    <property type="match status" value="1"/>
</dbReference>
<dbReference type="GO" id="GO:0019243">
    <property type="term" value="P:methylglyoxal catabolic process to D-lactate via S-lactoyl-glutathione"/>
    <property type="evidence" value="ECO:0007669"/>
    <property type="project" value="TreeGrafter"/>
</dbReference>
<keyword evidence="2" id="KW-0456">Lyase</keyword>
<gene>
    <name evidence="6" type="ORF">SAMN04488508_101809</name>
</gene>
<evidence type="ECO:0000313" key="6">
    <source>
        <dbReference type="EMBL" id="SHI47693.1"/>
    </source>
</evidence>
<dbReference type="OrthoDB" id="9792284at2"/>
<evidence type="ECO:0000259" key="5">
    <source>
        <dbReference type="Pfam" id="PF01965"/>
    </source>
</evidence>
<dbReference type="PANTHER" id="PTHR48094">
    <property type="entry name" value="PROTEIN/NUCLEIC ACID DEGLYCASE DJ-1-RELATED"/>
    <property type="match status" value="1"/>
</dbReference>
<dbReference type="GO" id="GO:0005737">
    <property type="term" value="C:cytoplasm"/>
    <property type="evidence" value="ECO:0007669"/>
    <property type="project" value="TreeGrafter"/>
</dbReference>
<dbReference type="Proteomes" id="UP000184432">
    <property type="component" value="Unassembled WGS sequence"/>
</dbReference>
<keyword evidence="1" id="KW-0346">Stress response</keyword>
<dbReference type="InterPro" id="IPR029062">
    <property type="entry name" value="Class_I_gatase-like"/>
</dbReference>
<dbReference type="PANTHER" id="PTHR48094:SF11">
    <property type="entry name" value="GLUTATHIONE-INDEPENDENT GLYOXALASE HSP31-RELATED"/>
    <property type="match status" value="1"/>
</dbReference>
<accession>A0A1M6BGU2</accession>
<proteinExistence type="inferred from homology"/>
<dbReference type="EMBL" id="FQYP01000001">
    <property type="protein sequence ID" value="SHI47693.1"/>
    <property type="molecule type" value="Genomic_DNA"/>
</dbReference>
<name>A0A1M6BGU2_9FLAO</name>
<evidence type="ECO:0000256" key="2">
    <source>
        <dbReference type="ARBA" id="ARBA00023239"/>
    </source>
</evidence>
<evidence type="ECO:0000256" key="1">
    <source>
        <dbReference type="ARBA" id="ARBA00023016"/>
    </source>
</evidence>
<keyword evidence="7" id="KW-1185">Reference proteome</keyword>
<dbReference type="STRING" id="570521.SAMN04488508_101809"/>
<evidence type="ECO:0000256" key="4">
    <source>
        <dbReference type="SAM" id="MobiDB-lite"/>
    </source>
</evidence>
<dbReference type="InterPro" id="IPR002818">
    <property type="entry name" value="DJ-1/PfpI"/>
</dbReference>
<evidence type="ECO:0000313" key="7">
    <source>
        <dbReference type="Proteomes" id="UP000184432"/>
    </source>
</evidence>
<dbReference type="Gene3D" id="3.40.50.880">
    <property type="match status" value="1"/>
</dbReference>
<dbReference type="GO" id="GO:0008233">
    <property type="term" value="F:peptidase activity"/>
    <property type="evidence" value="ECO:0007669"/>
    <property type="project" value="UniProtKB-KW"/>
</dbReference>
<dbReference type="Pfam" id="PF01965">
    <property type="entry name" value="DJ-1_PfpI"/>
    <property type="match status" value="1"/>
</dbReference>
<dbReference type="AlphaFoldDB" id="A0A1M6BGU2"/>
<sequence>MKKLALVLTIVVFSSCGNENGTKKTTDKAEEATEEKNTTEAPKKILFVLTSHSELGDTGVKTGFWVEEFATPYYILKDKGYDITLASPKGGQPPIDPKSELPDFQTPSTKRFSADEDAKKQLANTLVLSEMNQNDFDAIFYPGGHGPLWDLSEDQNSIKLIEAFYANNKPVAAVCHAPAVFKNTKNAEGEPLVKGKKVTGFTNTEEAAVELTEVVPFLVEDMLKENGGIYSKAADWSPFALEDGLLITGQNPASAELVAELLTQQLQ</sequence>
<dbReference type="InterPro" id="IPR050325">
    <property type="entry name" value="Prot/Nucl_acid_deglycase"/>
</dbReference>
<reference evidence="7" key="1">
    <citation type="submission" date="2016-11" db="EMBL/GenBank/DDBJ databases">
        <authorList>
            <person name="Varghese N."/>
            <person name="Submissions S."/>
        </authorList>
    </citation>
    <scope>NUCLEOTIDE SEQUENCE [LARGE SCALE GENOMIC DNA]</scope>
    <source>
        <strain evidence="7">DSM 22623</strain>
    </source>
</reference>
<feature type="domain" description="DJ-1/PfpI" evidence="5">
    <location>
        <begin position="67"/>
        <end position="256"/>
    </location>
</feature>
<dbReference type="GO" id="GO:0019172">
    <property type="term" value="F:glyoxalase III activity"/>
    <property type="evidence" value="ECO:0007669"/>
    <property type="project" value="TreeGrafter"/>
</dbReference>
<dbReference type="CDD" id="cd03141">
    <property type="entry name" value="GATase1_Hsp31_like"/>
    <property type="match status" value="1"/>
</dbReference>
<dbReference type="RefSeq" id="WP_073314114.1">
    <property type="nucleotide sequence ID" value="NZ_FQYP01000001.1"/>
</dbReference>
<keyword evidence="6" id="KW-0378">Hydrolase</keyword>
<feature type="region of interest" description="Disordered" evidence="4">
    <location>
        <begin position="87"/>
        <end position="116"/>
    </location>
</feature>
<comment type="similarity">
    <text evidence="3">Belongs to the peptidase C56 family. HSP31-like subfamily.</text>
</comment>
<dbReference type="SUPFAM" id="SSF52317">
    <property type="entry name" value="Class I glutamine amidotransferase-like"/>
    <property type="match status" value="1"/>
</dbReference>
<evidence type="ECO:0000256" key="3">
    <source>
        <dbReference type="ARBA" id="ARBA00038493"/>
    </source>
</evidence>